<evidence type="ECO:0000313" key="2">
    <source>
        <dbReference type="Proteomes" id="UP000007590"/>
    </source>
</evidence>
<name>H8KPU4_SOLCM</name>
<dbReference type="STRING" id="929556.Solca_0877"/>
<dbReference type="HOGENOM" id="CLU_2737899_0_0_10"/>
<proteinExistence type="predicted"/>
<reference evidence="1" key="1">
    <citation type="submission" date="2012-02" db="EMBL/GenBank/DDBJ databases">
        <title>The complete genome of Solitalea canadensis DSM 3403.</title>
        <authorList>
            <consortium name="US DOE Joint Genome Institute (JGI-PGF)"/>
            <person name="Lucas S."/>
            <person name="Copeland A."/>
            <person name="Lapidus A."/>
            <person name="Glavina del Rio T."/>
            <person name="Dalin E."/>
            <person name="Tice H."/>
            <person name="Bruce D."/>
            <person name="Goodwin L."/>
            <person name="Pitluck S."/>
            <person name="Peters L."/>
            <person name="Ovchinnikova G."/>
            <person name="Lu M."/>
            <person name="Kyrpides N."/>
            <person name="Mavromatis K."/>
            <person name="Ivanova N."/>
            <person name="Brettin T."/>
            <person name="Detter J.C."/>
            <person name="Han C."/>
            <person name="Larimer F."/>
            <person name="Land M."/>
            <person name="Hauser L."/>
            <person name="Markowitz V."/>
            <person name="Cheng J.-F."/>
            <person name="Hugenholtz P."/>
            <person name="Woyke T."/>
            <person name="Wu D."/>
            <person name="Spring S."/>
            <person name="Schroeder M."/>
            <person name="Kopitz M."/>
            <person name="Brambilla E."/>
            <person name="Klenk H.-P."/>
            <person name="Eisen J.A."/>
        </authorList>
    </citation>
    <scope>NUCLEOTIDE SEQUENCE</scope>
    <source>
        <strain evidence="1">DSM 3403</strain>
    </source>
</reference>
<dbReference type="Proteomes" id="UP000007590">
    <property type="component" value="Chromosome"/>
</dbReference>
<gene>
    <name evidence="1" type="ordered locus">Solca_0877</name>
</gene>
<dbReference type="EMBL" id="CP003349">
    <property type="protein sequence ID" value="AFD05992.1"/>
    <property type="molecule type" value="Genomic_DNA"/>
</dbReference>
<accession>H8KPU4</accession>
<dbReference type="KEGG" id="scn:Solca_0877"/>
<evidence type="ECO:0000313" key="1">
    <source>
        <dbReference type="EMBL" id="AFD05992.1"/>
    </source>
</evidence>
<dbReference type="AlphaFoldDB" id="H8KPU4"/>
<protein>
    <submittedName>
        <fullName evidence="1">Uncharacterized protein</fullName>
    </submittedName>
</protein>
<sequence>MNKFNTKTLYGNVERLRELQEKRGNLFSQRSEKWQQSEIGESFEFRTQDLEGIIDDLENAVSALDDWNNEE</sequence>
<organism evidence="1 2">
    <name type="scientific">Solitalea canadensis (strain ATCC 29591 / DSM 3403 / JCM 21819 / LMG 8368 / NBRC 15130 / NCIMB 12057 / USAM 9D)</name>
    <name type="common">Flexibacter canadensis</name>
    <dbReference type="NCBI Taxonomy" id="929556"/>
    <lineage>
        <taxon>Bacteria</taxon>
        <taxon>Pseudomonadati</taxon>
        <taxon>Bacteroidota</taxon>
        <taxon>Sphingobacteriia</taxon>
        <taxon>Sphingobacteriales</taxon>
        <taxon>Sphingobacteriaceae</taxon>
        <taxon>Solitalea</taxon>
    </lineage>
</organism>
<dbReference type="RefSeq" id="WP_014679220.1">
    <property type="nucleotide sequence ID" value="NC_017770.1"/>
</dbReference>
<keyword evidence="2" id="KW-1185">Reference proteome</keyword>